<feature type="region of interest" description="Disordered" evidence="1">
    <location>
        <begin position="120"/>
        <end position="194"/>
    </location>
</feature>
<reference evidence="2" key="1">
    <citation type="submission" date="2023-10" db="EMBL/GenBank/DDBJ databases">
        <title>Chromosome-level genome of the transformable northern wattle, Acacia crassicarpa.</title>
        <authorList>
            <person name="Massaro I."/>
            <person name="Sinha N.R."/>
            <person name="Poethig S."/>
            <person name="Leichty A.R."/>
        </authorList>
    </citation>
    <scope>NUCLEOTIDE SEQUENCE</scope>
    <source>
        <strain evidence="2">Acra3RX</strain>
        <tissue evidence="2">Leaf</tissue>
    </source>
</reference>
<dbReference type="AlphaFoldDB" id="A0AAE1J076"/>
<proteinExistence type="predicted"/>
<comment type="caution">
    <text evidence="2">The sequence shown here is derived from an EMBL/GenBank/DDBJ whole genome shotgun (WGS) entry which is preliminary data.</text>
</comment>
<dbReference type="PANTHER" id="PTHR36723:SF1">
    <property type="entry name" value="F22C12.19"/>
    <property type="match status" value="1"/>
</dbReference>
<feature type="region of interest" description="Disordered" evidence="1">
    <location>
        <begin position="591"/>
        <end position="632"/>
    </location>
</feature>
<name>A0AAE1J076_9FABA</name>
<dbReference type="EMBL" id="JAWXYG010000010">
    <property type="protein sequence ID" value="KAK4260628.1"/>
    <property type="molecule type" value="Genomic_DNA"/>
</dbReference>
<feature type="compositionally biased region" description="Low complexity" evidence="1">
    <location>
        <begin position="165"/>
        <end position="179"/>
    </location>
</feature>
<feature type="region of interest" description="Disordered" evidence="1">
    <location>
        <begin position="646"/>
        <end position="676"/>
    </location>
</feature>
<feature type="compositionally biased region" description="Low complexity" evidence="1">
    <location>
        <begin position="621"/>
        <end position="630"/>
    </location>
</feature>
<organism evidence="2 3">
    <name type="scientific">Acacia crassicarpa</name>
    <name type="common">northern wattle</name>
    <dbReference type="NCBI Taxonomy" id="499986"/>
    <lineage>
        <taxon>Eukaryota</taxon>
        <taxon>Viridiplantae</taxon>
        <taxon>Streptophyta</taxon>
        <taxon>Embryophyta</taxon>
        <taxon>Tracheophyta</taxon>
        <taxon>Spermatophyta</taxon>
        <taxon>Magnoliopsida</taxon>
        <taxon>eudicotyledons</taxon>
        <taxon>Gunneridae</taxon>
        <taxon>Pentapetalae</taxon>
        <taxon>rosids</taxon>
        <taxon>fabids</taxon>
        <taxon>Fabales</taxon>
        <taxon>Fabaceae</taxon>
        <taxon>Caesalpinioideae</taxon>
        <taxon>mimosoid clade</taxon>
        <taxon>Acacieae</taxon>
        <taxon>Acacia</taxon>
    </lineage>
</organism>
<evidence type="ECO:0000313" key="3">
    <source>
        <dbReference type="Proteomes" id="UP001293593"/>
    </source>
</evidence>
<gene>
    <name evidence="2" type="ORF">QN277_003721</name>
</gene>
<accession>A0AAE1J076</accession>
<feature type="compositionally biased region" description="Basic residues" evidence="1">
    <location>
        <begin position="550"/>
        <end position="560"/>
    </location>
</feature>
<dbReference type="Proteomes" id="UP001293593">
    <property type="component" value="Unassembled WGS sequence"/>
</dbReference>
<keyword evidence="3" id="KW-1185">Reference proteome</keyword>
<evidence type="ECO:0000256" key="1">
    <source>
        <dbReference type="SAM" id="MobiDB-lite"/>
    </source>
</evidence>
<feature type="compositionally biased region" description="Basic and acidic residues" evidence="1">
    <location>
        <begin position="150"/>
        <end position="160"/>
    </location>
</feature>
<dbReference type="PANTHER" id="PTHR36723">
    <property type="entry name" value="F22C12.19"/>
    <property type="match status" value="1"/>
</dbReference>
<evidence type="ECO:0000313" key="2">
    <source>
        <dbReference type="EMBL" id="KAK4260628.1"/>
    </source>
</evidence>
<sequence length="676" mass="73725">MDTVELPFPVVVEPAPKFVAPEGLVRAGVAVKEVEGRGSDRVSIVVNHSNEYSEPQVGNDVAYMKSDTEFHTHVGFPKNELIKNSSMLPNLQCEGESNGVYGRGKNCPVVSSKYEGLPLQQKAGKVHRSVTSNSKRPRILEDSMVLKAIESSKESSDKHASNRIKSGSSEKSQLSKQKSNGSKRGDKKNTKIPSKAKFDSLSMKLGAAVFNSACGGNNFFGLYGLKHDIHDVTKLMKEPTLDELLKGTFDCPSLGIDKGKKTSNISENFLSSVRKACSILHIPKSVQSQCMAEIDSSLNRKMSASESSSVCVVESGDNGDKEPSCGTDNSLCHKEPSGEIEAPISPLDFPLCQPKVVLERIALPQSWDLDSLLLDASKGVVTTKSNGDLRTVKQVSRRPSLTAFSWSHNLSGHCRTNCDAVKLSSRITCQGKWAKIGFHASYMGMDCGSFTNLDSFSYDQTLVPSVGSLDNKGLPSSCANLPFCHWVSSSLTCSEGSQGTTENADFEGQVDDRKKYDGHCPKLLVAAQTLYEMAARSPRLNVGNSGWQKKASHKASKARSWKSNEKSEDMIFKRISAIESNQFTRGMEQMMPSKKPRLSIVKSKDGPSNTVKKGPCAWPTSKSSRSLSSKSVREPIIENKHSNASIMRPHSMMPPPAARGSSIRSLTVNRRSEKWC</sequence>
<protein>
    <submittedName>
        <fullName evidence="2">Uncharacterized protein</fullName>
    </submittedName>
</protein>
<feature type="region of interest" description="Disordered" evidence="1">
    <location>
        <begin position="544"/>
        <end position="565"/>
    </location>
</feature>